<accession>W9STN1</accession>
<feature type="region of interest" description="Disordered" evidence="5">
    <location>
        <begin position="1"/>
        <end position="30"/>
    </location>
</feature>
<keyword evidence="3" id="KW-0333">Golgi apparatus</keyword>
<dbReference type="GO" id="GO:0006891">
    <property type="term" value="P:intra-Golgi vesicle-mediated transport"/>
    <property type="evidence" value="ECO:0007669"/>
    <property type="project" value="InterPro"/>
</dbReference>
<evidence type="ECO:0000256" key="4">
    <source>
        <dbReference type="ARBA" id="ARBA00023136"/>
    </source>
</evidence>
<dbReference type="EMBL" id="KE346086">
    <property type="protein sequence ID" value="EXC25813.1"/>
    <property type="molecule type" value="Genomic_DNA"/>
</dbReference>
<organism evidence="8 9">
    <name type="scientific">Morus notabilis</name>
    <dbReference type="NCBI Taxonomy" id="981085"/>
    <lineage>
        <taxon>Eukaryota</taxon>
        <taxon>Viridiplantae</taxon>
        <taxon>Streptophyta</taxon>
        <taxon>Embryophyta</taxon>
        <taxon>Tracheophyta</taxon>
        <taxon>Spermatophyta</taxon>
        <taxon>Magnoliopsida</taxon>
        <taxon>eudicotyledons</taxon>
        <taxon>Gunneridae</taxon>
        <taxon>Pentapetalae</taxon>
        <taxon>rosids</taxon>
        <taxon>fabids</taxon>
        <taxon>Rosales</taxon>
        <taxon>Moraceae</taxon>
        <taxon>Moreae</taxon>
        <taxon>Morus</taxon>
    </lineage>
</organism>
<reference evidence="9" key="1">
    <citation type="submission" date="2013-01" db="EMBL/GenBank/DDBJ databases">
        <title>Draft Genome Sequence of a Mulberry Tree, Morus notabilis C.K. Schneid.</title>
        <authorList>
            <person name="He N."/>
            <person name="Zhao S."/>
        </authorList>
    </citation>
    <scope>NUCLEOTIDE SEQUENCE</scope>
</reference>
<dbReference type="Proteomes" id="UP000030645">
    <property type="component" value="Unassembled WGS sequence"/>
</dbReference>
<evidence type="ECO:0000313" key="8">
    <source>
        <dbReference type="EMBL" id="EXC25813.1"/>
    </source>
</evidence>
<feature type="compositionally biased region" description="Low complexity" evidence="5">
    <location>
        <begin position="18"/>
        <end position="30"/>
    </location>
</feature>
<dbReference type="STRING" id="981085.W9STN1"/>
<dbReference type="AlphaFoldDB" id="W9STN1"/>
<dbReference type="PANTHER" id="PTHR13228:SF3">
    <property type="entry name" value="CONSERVED OLIGOMERIC GOLGI COMPLEX SUBUNIT 5"/>
    <property type="match status" value="1"/>
</dbReference>
<sequence length="271" mass="29141">MASPAIPLQRSPLPPSSSPTSSSSPLQRLSTFKSASAATTTTTTAASISPLDSFASHPIFSAFLSPDFSSSSFSSAALSSGSPASTAEKLHNAIRLLESQLRSEVLSRHDELLSQLSSLQHAGHALATVRSAVSSLQSSLRRVRSELSDPLKSIQTQTVQLSNLHRTTELLQHSIRALRLSKKLRDLISSSASDPHKLDLAKAAQLHCEILTLNDEYDLGGIDVVDEELAWVRETGDKLRSEAMKVLSRGMEGLNQAEVGTCLQVSTIWEN</sequence>
<evidence type="ECO:0000256" key="1">
    <source>
        <dbReference type="ARBA" id="ARBA00004395"/>
    </source>
</evidence>
<keyword evidence="4" id="KW-0472">Membrane</keyword>
<dbReference type="Pfam" id="PF20649">
    <property type="entry name" value="COG5_C"/>
    <property type="match status" value="1"/>
</dbReference>
<dbReference type="PANTHER" id="PTHR13228">
    <property type="entry name" value="CONSERVED OLIGOMERIC GOLGI COMPLEX COMPONENT 5"/>
    <property type="match status" value="1"/>
</dbReference>
<evidence type="ECO:0000256" key="2">
    <source>
        <dbReference type="ARBA" id="ARBA00020974"/>
    </source>
</evidence>
<dbReference type="GO" id="GO:0017119">
    <property type="term" value="C:Golgi transport complex"/>
    <property type="evidence" value="ECO:0007669"/>
    <property type="project" value="InterPro"/>
</dbReference>
<comment type="subcellular location">
    <subcellularLocation>
        <location evidence="1">Golgi apparatus membrane</location>
        <topology evidence="1">Peripheral membrane protein</topology>
    </subcellularLocation>
</comment>
<keyword evidence="9" id="KW-1185">Reference proteome</keyword>
<protein>
    <recommendedName>
        <fullName evidence="2">Conserved oligomeric Golgi complex subunit 5</fullName>
    </recommendedName>
</protein>
<gene>
    <name evidence="8" type="ORF">L484_019447</name>
</gene>
<dbReference type="InterPro" id="IPR049176">
    <property type="entry name" value="COG5_N"/>
</dbReference>
<evidence type="ECO:0000256" key="3">
    <source>
        <dbReference type="ARBA" id="ARBA00023034"/>
    </source>
</evidence>
<dbReference type="GO" id="GO:0000139">
    <property type="term" value="C:Golgi membrane"/>
    <property type="evidence" value="ECO:0007669"/>
    <property type="project" value="UniProtKB-SubCell"/>
</dbReference>
<feature type="domain" description="Conserved oligomeric Golgi complex subunit 5 N-terminal" evidence="6">
    <location>
        <begin position="61"/>
        <end position="184"/>
    </location>
</feature>
<evidence type="ECO:0000259" key="7">
    <source>
        <dbReference type="Pfam" id="PF20649"/>
    </source>
</evidence>
<name>W9STN1_9ROSA</name>
<feature type="domain" description="Conserved oligomeric Golgi complex subunit 5 helical" evidence="7">
    <location>
        <begin position="219"/>
        <end position="265"/>
    </location>
</feature>
<evidence type="ECO:0000256" key="5">
    <source>
        <dbReference type="SAM" id="MobiDB-lite"/>
    </source>
</evidence>
<dbReference type="InterPro" id="IPR019465">
    <property type="entry name" value="Cog5"/>
</dbReference>
<evidence type="ECO:0000313" key="9">
    <source>
        <dbReference type="Proteomes" id="UP000030645"/>
    </source>
</evidence>
<dbReference type="eggNOG" id="KOG2211">
    <property type="taxonomic scope" value="Eukaryota"/>
</dbReference>
<evidence type="ECO:0000259" key="6">
    <source>
        <dbReference type="Pfam" id="PF10392"/>
    </source>
</evidence>
<proteinExistence type="predicted"/>
<dbReference type="Pfam" id="PF10392">
    <property type="entry name" value="COG5_N"/>
    <property type="match status" value="1"/>
</dbReference>
<dbReference type="InterPro" id="IPR048485">
    <property type="entry name" value="COG5_helical"/>
</dbReference>